<dbReference type="InterPro" id="IPR029036">
    <property type="entry name" value="P5CR_dimer"/>
</dbReference>
<evidence type="ECO:0000256" key="5">
    <source>
        <dbReference type="NCBIfam" id="TIGR00112"/>
    </source>
</evidence>
<keyword evidence="3 4" id="KW-0560">Oxidoreductase</keyword>
<dbReference type="UniPathway" id="UPA00098">
    <property type="reaction ID" value="UER00361"/>
</dbReference>
<dbReference type="Gene3D" id="3.40.50.720">
    <property type="entry name" value="NAD(P)-binding Rossmann-like Domain"/>
    <property type="match status" value="1"/>
</dbReference>
<feature type="domain" description="Pyrroline-5-carboxylate reductase catalytic N-terminal" evidence="7">
    <location>
        <begin position="5"/>
        <end position="99"/>
    </location>
</feature>
<dbReference type="GO" id="GO:0004735">
    <property type="term" value="F:pyrroline-5-carboxylate reductase activity"/>
    <property type="evidence" value="ECO:0007669"/>
    <property type="project" value="UniProtKB-UniRule"/>
</dbReference>
<dbReference type="Pfam" id="PF14748">
    <property type="entry name" value="P5CR_dimer"/>
    <property type="match status" value="1"/>
</dbReference>
<keyword evidence="4" id="KW-0028">Amino-acid biosynthesis</keyword>
<dbReference type="EC" id="1.5.1.2" evidence="4 5"/>
<dbReference type="GO" id="GO:0005737">
    <property type="term" value="C:cytoplasm"/>
    <property type="evidence" value="ECO:0007669"/>
    <property type="project" value="UniProtKB-SubCell"/>
</dbReference>
<evidence type="ECO:0000256" key="4">
    <source>
        <dbReference type="HAMAP-Rule" id="MF_01925"/>
    </source>
</evidence>
<reference evidence="9 10" key="1">
    <citation type="submission" date="2019-03" db="EMBL/GenBank/DDBJ databases">
        <title>Genomic Encyclopedia of Archaeal and Bacterial Type Strains, Phase II (KMG-II): from individual species to whole genera.</title>
        <authorList>
            <person name="Goeker M."/>
        </authorList>
    </citation>
    <scope>NUCLEOTIDE SEQUENCE [LARGE SCALE GENOMIC DNA]</scope>
    <source>
        <strain evidence="9 10">RL-C</strain>
    </source>
</reference>
<dbReference type="AlphaFoldDB" id="A0A4R2EPA9"/>
<evidence type="ECO:0000256" key="1">
    <source>
        <dbReference type="ARBA" id="ARBA00005525"/>
    </source>
</evidence>
<organism evidence="9 10">
    <name type="scientific">Acetobacteroides hydrogenigenes</name>
    <dbReference type="NCBI Taxonomy" id="979970"/>
    <lineage>
        <taxon>Bacteria</taxon>
        <taxon>Pseudomonadati</taxon>
        <taxon>Bacteroidota</taxon>
        <taxon>Bacteroidia</taxon>
        <taxon>Bacteroidales</taxon>
        <taxon>Rikenellaceae</taxon>
        <taxon>Acetobacteroides</taxon>
    </lineage>
</organism>
<dbReference type="InterPro" id="IPR000304">
    <property type="entry name" value="Pyrroline-COOH_reductase"/>
</dbReference>
<accession>A0A4R2EPA9</accession>
<feature type="binding site" evidence="6">
    <location>
        <position position="57"/>
    </location>
    <ligand>
        <name>NADPH</name>
        <dbReference type="ChEBI" id="CHEBI:57783"/>
    </ligand>
</feature>
<evidence type="ECO:0000259" key="8">
    <source>
        <dbReference type="Pfam" id="PF14748"/>
    </source>
</evidence>
<dbReference type="SUPFAM" id="SSF48179">
    <property type="entry name" value="6-phosphogluconate dehydrogenase C-terminal domain-like"/>
    <property type="match status" value="1"/>
</dbReference>
<dbReference type="NCBIfam" id="TIGR00112">
    <property type="entry name" value="proC"/>
    <property type="match status" value="1"/>
</dbReference>
<dbReference type="SUPFAM" id="SSF51735">
    <property type="entry name" value="NAD(P)-binding Rossmann-fold domains"/>
    <property type="match status" value="1"/>
</dbReference>
<evidence type="ECO:0000256" key="3">
    <source>
        <dbReference type="ARBA" id="ARBA00023002"/>
    </source>
</evidence>
<dbReference type="Pfam" id="PF03807">
    <property type="entry name" value="F420_oxidored"/>
    <property type="match status" value="1"/>
</dbReference>
<dbReference type="Gene3D" id="1.10.3730.10">
    <property type="entry name" value="ProC C-terminal domain-like"/>
    <property type="match status" value="1"/>
</dbReference>
<dbReference type="Proteomes" id="UP000294830">
    <property type="component" value="Unassembled WGS sequence"/>
</dbReference>
<comment type="caution">
    <text evidence="9">The sequence shown here is derived from an EMBL/GenBank/DDBJ whole genome shotgun (WGS) entry which is preliminary data.</text>
</comment>
<dbReference type="InterPro" id="IPR036291">
    <property type="entry name" value="NAD(P)-bd_dom_sf"/>
</dbReference>
<feature type="binding site" evidence="6">
    <location>
        <begin position="9"/>
        <end position="14"/>
    </location>
    <ligand>
        <name>NADP(+)</name>
        <dbReference type="ChEBI" id="CHEBI:58349"/>
    </ligand>
</feature>
<dbReference type="PANTHER" id="PTHR11645">
    <property type="entry name" value="PYRROLINE-5-CARBOXYLATE REDUCTASE"/>
    <property type="match status" value="1"/>
</dbReference>
<sequence length="266" mass="28611">MNEKKVAIIGGGNLGTALVEGILHTQTMAAENVYITRRRTHLLDHLKEKKVNVLSSNVEAVEACDIVILAIKPYQVIDILAEVKGALNPDKIVVSFVAGVNIAELQKAAGADIPVFRAMPNTAIALGESMTCIAFDKRWSDKQDLVESLFKGLGSTAIINEELMAAATVLGSCGIAYALRFMRAATQGGIEIGFSAEMAQFITAQTMKGASELILRSGHHPEREIDKVTTPMGITISGLNEMEHQGFSSSLIQGLVASYKKIEKKK</sequence>
<dbReference type="GO" id="GO:0055129">
    <property type="term" value="P:L-proline biosynthetic process"/>
    <property type="evidence" value="ECO:0007669"/>
    <property type="project" value="UniProtKB-UniRule"/>
</dbReference>
<name>A0A4R2EPA9_9BACT</name>
<comment type="subcellular location">
    <subcellularLocation>
        <location evidence="4">Cytoplasm</location>
    </subcellularLocation>
</comment>
<evidence type="ECO:0000256" key="6">
    <source>
        <dbReference type="PIRSR" id="PIRSR000193-1"/>
    </source>
</evidence>
<proteinExistence type="inferred from homology"/>
<feature type="domain" description="Pyrroline-5-carboxylate reductase dimerisation" evidence="8">
    <location>
        <begin position="161"/>
        <end position="263"/>
    </location>
</feature>
<dbReference type="EMBL" id="SLWB01000003">
    <property type="protein sequence ID" value="TCN70601.1"/>
    <property type="molecule type" value="Genomic_DNA"/>
</dbReference>
<keyword evidence="2 4" id="KW-0521">NADP</keyword>
<comment type="function">
    <text evidence="4">Catalyzes the reduction of 1-pyrroline-5-carboxylate (PCA) to L-proline.</text>
</comment>
<comment type="pathway">
    <text evidence="4">Amino-acid biosynthesis; L-proline biosynthesis; L-proline from L-glutamate 5-semialdehyde: step 1/1.</text>
</comment>
<evidence type="ECO:0000313" key="10">
    <source>
        <dbReference type="Proteomes" id="UP000294830"/>
    </source>
</evidence>
<keyword evidence="4" id="KW-0963">Cytoplasm</keyword>
<dbReference type="PIRSF" id="PIRSF000193">
    <property type="entry name" value="Pyrrol-5-carb_rd"/>
    <property type="match status" value="1"/>
</dbReference>
<gene>
    <name evidence="4" type="primary">proC</name>
    <name evidence="9" type="ORF">CLV25_103121</name>
</gene>
<comment type="catalytic activity">
    <reaction evidence="4">
        <text>L-proline + NAD(+) = (S)-1-pyrroline-5-carboxylate + NADH + 2 H(+)</text>
        <dbReference type="Rhea" id="RHEA:14105"/>
        <dbReference type="ChEBI" id="CHEBI:15378"/>
        <dbReference type="ChEBI" id="CHEBI:17388"/>
        <dbReference type="ChEBI" id="CHEBI:57540"/>
        <dbReference type="ChEBI" id="CHEBI:57945"/>
        <dbReference type="ChEBI" id="CHEBI:60039"/>
        <dbReference type="EC" id="1.5.1.2"/>
    </reaction>
</comment>
<evidence type="ECO:0000259" key="7">
    <source>
        <dbReference type="Pfam" id="PF03807"/>
    </source>
</evidence>
<feature type="binding site" evidence="6">
    <location>
        <begin position="70"/>
        <end position="73"/>
    </location>
    <ligand>
        <name>NADP(+)</name>
        <dbReference type="ChEBI" id="CHEBI:58349"/>
    </ligand>
</feature>
<dbReference type="PANTHER" id="PTHR11645:SF0">
    <property type="entry name" value="PYRROLINE-5-CARBOXYLATE REDUCTASE 3"/>
    <property type="match status" value="1"/>
</dbReference>
<dbReference type="InterPro" id="IPR028939">
    <property type="entry name" value="P5C_Rdtase_cat_N"/>
</dbReference>
<comment type="similarity">
    <text evidence="1 4">Belongs to the pyrroline-5-carboxylate reductase family.</text>
</comment>
<evidence type="ECO:0000256" key="2">
    <source>
        <dbReference type="ARBA" id="ARBA00022857"/>
    </source>
</evidence>
<protein>
    <recommendedName>
        <fullName evidence="4 5">Pyrroline-5-carboxylate reductase</fullName>
        <shortName evidence="4">P5C reductase</shortName>
        <shortName evidence="4">P5CR</shortName>
        <ecNumber evidence="4 5">1.5.1.2</ecNumber>
    </recommendedName>
    <alternativeName>
        <fullName evidence="4">PCA reductase</fullName>
    </alternativeName>
</protein>
<dbReference type="RefSeq" id="WP_131838462.1">
    <property type="nucleotide sequence ID" value="NZ_SLWB01000003.1"/>
</dbReference>
<dbReference type="OrthoDB" id="9805754at2"/>
<dbReference type="InterPro" id="IPR008927">
    <property type="entry name" value="6-PGluconate_DH-like_C_sf"/>
</dbReference>
<keyword evidence="4" id="KW-0641">Proline biosynthesis</keyword>
<keyword evidence="10" id="KW-1185">Reference proteome</keyword>
<comment type="catalytic activity">
    <reaction evidence="4">
        <text>L-proline + NADP(+) = (S)-1-pyrroline-5-carboxylate + NADPH + 2 H(+)</text>
        <dbReference type="Rhea" id="RHEA:14109"/>
        <dbReference type="ChEBI" id="CHEBI:15378"/>
        <dbReference type="ChEBI" id="CHEBI:17388"/>
        <dbReference type="ChEBI" id="CHEBI:57783"/>
        <dbReference type="ChEBI" id="CHEBI:58349"/>
        <dbReference type="ChEBI" id="CHEBI:60039"/>
        <dbReference type="EC" id="1.5.1.2"/>
    </reaction>
</comment>
<evidence type="ECO:0000313" key="9">
    <source>
        <dbReference type="EMBL" id="TCN70601.1"/>
    </source>
</evidence>
<dbReference type="HAMAP" id="MF_01925">
    <property type="entry name" value="P5C_reductase"/>
    <property type="match status" value="1"/>
</dbReference>